<proteinExistence type="predicted"/>
<organism evidence="4 5">
    <name type="scientific">Kipferlia bialata</name>
    <dbReference type="NCBI Taxonomy" id="797122"/>
    <lineage>
        <taxon>Eukaryota</taxon>
        <taxon>Metamonada</taxon>
        <taxon>Carpediemonas-like organisms</taxon>
        <taxon>Kipferlia</taxon>
    </lineage>
</organism>
<dbReference type="SUPFAM" id="SSF56112">
    <property type="entry name" value="Protein kinase-like (PK-like)"/>
    <property type="match status" value="1"/>
</dbReference>
<accession>A0A9K3CXV8</accession>
<feature type="compositionally biased region" description="Low complexity" evidence="2">
    <location>
        <begin position="685"/>
        <end position="700"/>
    </location>
</feature>
<reference evidence="4 5" key="1">
    <citation type="journal article" date="2018" name="PLoS ONE">
        <title>The draft genome of Kipferlia bialata reveals reductive genome evolution in fornicate parasites.</title>
        <authorList>
            <person name="Tanifuji G."/>
            <person name="Takabayashi S."/>
            <person name="Kume K."/>
            <person name="Takagi M."/>
            <person name="Nakayama T."/>
            <person name="Kamikawa R."/>
            <person name="Inagaki Y."/>
            <person name="Hashimoto T."/>
        </authorList>
    </citation>
    <scope>NUCLEOTIDE SEQUENCE [LARGE SCALE GENOMIC DNA]</scope>
    <source>
        <strain evidence="4">NY0173</strain>
    </source>
</reference>
<sequence>GAVNLFDKDNKNGGTLRTLQGLDSGNEAVSGMVFDTFHRLLFACNGSSLCAWDVVDTQAHTPVVSKPLGACALSVSRLSSEDTQGEGEVTLLAGCGDGRVFVYSVEYTPAFHRATLSSSHPPITAAQSPIAKIRGPAAPHLGISIIVAQDTVNCVSQSSMMTNSITSALFGRTAPKSPSVTTKAKGGQTEDILQWDSRAEARRLTCERSMDETQAVSVLADLQRVTRDGDMASVNSDLVAQVQAIIDKEKRSVQRILSFFRQREARLDLSVPLLPPEMPTTQADQAQRQNVGGTDLGDVVFFLEQEMRATIVLGKKKMTSVDDAFSSLLATLIPGDTASGPDGITAILEPQVGLNALKDRQNHQIEALIAKQQAEVERMEQRHSEQISLFETSLPQQKRALAARYQTLLSLYRETRHREALILRNQLHRAILSYLPPRAIIGERWVILPHVQPYRNQLYSVYDMETAKICSARPVPSAFGKNAAFQRLFRSYQHPSLLRYVGDGVIPARKASDAVRHFVIVEAAPSLCLGSLIGDADKETEAGVAELPALLDTRTAAPRLQAERDSVKGMVKSILSALAYIQRDGKRQILRDLRPSCLLLPPSADPLVSLSHPVLFHLGIMRALDMDEQPEACTVYSAPEVVCGGISMTSDIWALGVILLRLMMAPADSSSSETHRGTPLCTPQEAEAPAPAAESDPEAPASHDIIVIDPLVERARSIITQQ</sequence>
<feature type="non-terminal residue" evidence="4">
    <location>
        <position position="1"/>
    </location>
</feature>
<keyword evidence="5" id="KW-1185">Reference proteome</keyword>
<dbReference type="GO" id="GO:0004672">
    <property type="term" value="F:protein kinase activity"/>
    <property type="evidence" value="ECO:0007669"/>
    <property type="project" value="InterPro"/>
</dbReference>
<dbReference type="InterPro" id="IPR000719">
    <property type="entry name" value="Prot_kinase_dom"/>
</dbReference>
<gene>
    <name evidence="4" type="ORF">KIPB_005827</name>
</gene>
<dbReference type="GO" id="GO:0005524">
    <property type="term" value="F:ATP binding"/>
    <property type="evidence" value="ECO:0007669"/>
    <property type="project" value="InterPro"/>
</dbReference>
<evidence type="ECO:0000259" key="3">
    <source>
        <dbReference type="PROSITE" id="PS50011"/>
    </source>
</evidence>
<dbReference type="EMBL" id="BDIP01001414">
    <property type="protein sequence ID" value="GIQ84353.1"/>
    <property type="molecule type" value="Genomic_DNA"/>
</dbReference>
<keyword evidence="1" id="KW-0175">Coiled coil</keyword>
<feature type="domain" description="Protein kinase" evidence="3">
    <location>
        <begin position="416"/>
        <end position="722"/>
    </location>
</feature>
<name>A0A9K3CXV8_9EUKA</name>
<feature type="coiled-coil region" evidence="1">
    <location>
        <begin position="362"/>
        <end position="389"/>
    </location>
</feature>
<dbReference type="Proteomes" id="UP000265618">
    <property type="component" value="Unassembled WGS sequence"/>
</dbReference>
<feature type="region of interest" description="Disordered" evidence="2">
    <location>
        <begin position="670"/>
        <end position="700"/>
    </location>
</feature>
<evidence type="ECO:0000256" key="2">
    <source>
        <dbReference type="SAM" id="MobiDB-lite"/>
    </source>
</evidence>
<dbReference type="Gene3D" id="1.10.510.10">
    <property type="entry name" value="Transferase(Phosphotransferase) domain 1"/>
    <property type="match status" value="1"/>
</dbReference>
<evidence type="ECO:0000313" key="4">
    <source>
        <dbReference type="EMBL" id="GIQ84353.1"/>
    </source>
</evidence>
<feature type="non-terminal residue" evidence="4">
    <location>
        <position position="722"/>
    </location>
</feature>
<evidence type="ECO:0000313" key="5">
    <source>
        <dbReference type="Proteomes" id="UP000265618"/>
    </source>
</evidence>
<dbReference type="AlphaFoldDB" id="A0A9K3CXV8"/>
<protein>
    <recommendedName>
        <fullName evidence="3">Protein kinase domain-containing protein</fullName>
    </recommendedName>
</protein>
<dbReference type="PROSITE" id="PS50011">
    <property type="entry name" value="PROTEIN_KINASE_DOM"/>
    <property type="match status" value="1"/>
</dbReference>
<dbReference type="InterPro" id="IPR011009">
    <property type="entry name" value="Kinase-like_dom_sf"/>
</dbReference>
<evidence type="ECO:0000256" key="1">
    <source>
        <dbReference type="SAM" id="Coils"/>
    </source>
</evidence>
<comment type="caution">
    <text evidence="4">The sequence shown here is derived from an EMBL/GenBank/DDBJ whole genome shotgun (WGS) entry which is preliminary data.</text>
</comment>